<accession>A0ACC2VNH2</accession>
<comment type="caution">
    <text evidence="1">The sequence shown here is derived from an EMBL/GenBank/DDBJ whole genome shotgun (WGS) entry which is preliminary data.</text>
</comment>
<dbReference type="Proteomes" id="UP001241377">
    <property type="component" value="Unassembled WGS sequence"/>
</dbReference>
<organism evidence="1 2">
    <name type="scientific">Naganishia cerealis</name>
    <dbReference type="NCBI Taxonomy" id="610337"/>
    <lineage>
        <taxon>Eukaryota</taxon>
        <taxon>Fungi</taxon>
        <taxon>Dikarya</taxon>
        <taxon>Basidiomycota</taxon>
        <taxon>Agaricomycotina</taxon>
        <taxon>Tremellomycetes</taxon>
        <taxon>Filobasidiales</taxon>
        <taxon>Filobasidiaceae</taxon>
        <taxon>Naganishia</taxon>
    </lineage>
</organism>
<evidence type="ECO:0000313" key="1">
    <source>
        <dbReference type="EMBL" id="KAJ9100943.1"/>
    </source>
</evidence>
<sequence>MNSDQWQPIGRTSNQIILYHPPSNALSVRRYREDPVTIASLPGTPASASRVTSHVNLPVLVPRTQRNGSQGDVVISHRNRGPMASRNSPTESASAIPPSELCPYCYRPMPKNAHQLESPEEFDSDRQSVFAPTLDVTSTAHVLPIFSDDSEAGDYSSRYHDRQEWSPQQQNQASEVHSGLLHVRPYFQILEQSVDGSRTSTPVPEVTPERSAHEHSGNDSAQPTRSVEGYYHRFFIEEKRLGMGAEGSVYLCQHVLDGNYLGHYAIKKIAVGNSKPYLIKMLQEVRLLEQLRHPNIIPYHHVWIEDTQFSSFTSPIATLHVLMSYANAGNLDDFVKSRCSTAGDNLSIHPVQQDEEISPEEMKRRIRERRKSARSISEAGNKAEFNNNLAKEQARRKRGDARAVMLLGTEEIASLFGDVVNGLHYLHSNGILHLDLKCSNVLLHNRDGELIPRAMISDFGTSEEMLHRNRERTGHTGTMEYMAPETISPDSSGHWRELDTKADIWSLDIKTAFKKRGLPLGLLTLLEELTNVVPSKRPSIQKVVQKSTALYTQASSAQSASANDEGALVPRTQFLPSLRNPWGASKEDKGFGSSKVQAVATDNSIPASLEGAISSIGAIPQAKHLYGALGLFKLCTLLPPMRSEVPPASILYILIVMIVVDLQAENLVLSYVLSACHAMALWWLRGK</sequence>
<evidence type="ECO:0000313" key="2">
    <source>
        <dbReference type="Proteomes" id="UP001241377"/>
    </source>
</evidence>
<proteinExistence type="predicted"/>
<protein>
    <submittedName>
        <fullName evidence="1">Uncharacterized protein</fullName>
    </submittedName>
</protein>
<dbReference type="EMBL" id="JASBWR010000060">
    <property type="protein sequence ID" value="KAJ9100943.1"/>
    <property type="molecule type" value="Genomic_DNA"/>
</dbReference>
<name>A0ACC2VNH2_9TREE</name>
<reference evidence="1" key="1">
    <citation type="submission" date="2023-04" db="EMBL/GenBank/DDBJ databases">
        <title>Draft Genome sequencing of Naganishia species isolated from polar environments using Oxford Nanopore Technology.</title>
        <authorList>
            <person name="Leo P."/>
            <person name="Venkateswaran K."/>
        </authorList>
    </citation>
    <scope>NUCLEOTIDE SEQUENCE</scope>
    <source>
        <strain evidence="1">MNA-CCFEE 5261</strain>
    </source>
</reference>
<keyword evidence="2" id="KW-1185">Reference proteome</keyword>
<gene>
    <name evidence="1" type="ORF">QFC19_005339</name>
</gene>